<keyword evidence="1" id="KW-0812">Transmembrane</keyword>
<keyword evidence="4" id="KW-1185">Reference proteome</keyword>
<evidence type="ECO:0000313" key="4">
    <source>
        <dbReference type="Proteomes" id="UP000567885"/>
    </source>
</evidence>
<dbReference type="AlphaFoldDB" id="A0A8H5SZY6"/>
<keyword evidence="2" id="KW-0732">Signal</keyword>
<sequence length="83" mass="8378">MKASMIASLPVLALAAATPLQVEERQVPSVPNLNPECLRGIAGIGTTTCVPDIATLTNPVSALALATCPVGVIVAALVCIIRS</sequence>
<organism evidence="3 4">
    <name type="scientific">Fusarium heterosporum</name>
    <dbReference type="NCBI Taxonomy" id="42747"/>
    <lineage>
        <taxon>Eukaryota</taxon>
        <taxon>Fungi</taxon>
        <taxon>Dikarya</taxon>
        <taxon>Ascomycota</taxon>
        <taxon>Pezizomycotina</taxon>
        <taxon>Sordariomycetes</taxon>
        <taxon>Hypocreomycetidae</taxon>
        <taxon>Hypocreales</taxon>
        <taxon>Nectriaceae</taxon>
        <taxon>Fusarium</taxon>
        <taxon>Fusarium heterosporum species complex</taxon>
    </lineage>
</organism>
<evidence type="ECO:0000256" key="1">
    <source>
        <dbReference type="SAM" id="Phobius"/>
    </source>
</evidence>
<accession>A0A8H5SZY6</accession>
<gene>
    <name evidence="3" type="ORF">FHETE_9060</name>
</gene>
<feature type="chain" id="PRO_5034672972" description="Hydrophobin" evidence="2">
    <location>
        <begin position="16"/>
        <end position="83"/>
    </location>
</feature>
<dbReference type="OrthoDB" id="5101702at2759"/>
<evidence type="ECO:0008006" key="5">
    <source>
        <dbReference type="Google" id="ProtNLM"/>
    </source>
</evidence>
<keyword evidence="1" id="KW-1133">Transmembrane helix</keyword>
<protein>
    <recommendedName>
        <fullName evidence="5">Hydrophobin</fullName>
    </recommendedName>
</protein>
<feature type="transmembrane region" description="Helical" evidence="1">
    <location>
        <begin position="60"/>
        <end position="81"/>
    </location>
</feature>
<comment type="caution">
    <text evidence="3">The sequence shown here is derived from an EMBL/GenBank/DDBJ whole genome shotgun (WGS) entry which is preliminary data.</text>
</comment>
<dbReference type="Proteomes" id="UP000567885">
    <property type="component" value="Unassembled WGS sequence"/>
</dbReference>
<dbReference type="EMBL" id="JAAGWQ010000199">
    <property type="protein sequence ID" value="KAF5660231.1"/>
    <property type="molecule type" value="Genomic_DNA"/>
</dbReference>
<reference evidence="3 4" key="1">
    <citation type="submission" date="2020-05" db="EMBL/GenBank/DDBJ databases">
        <title>Identification and distribution of gene clusters putatively required for synthesis of sphingolipid metabolism inhibitors in phylogenetically diverse species of the filamentous fungus Fusarium.</title>
        <authorList>
            <person name="Kim H.-S."/>
            <person name="Busman M."/>
            <person name="Brown D.W."/>
            <person name="Divon H."/>
            <person name="Uhlig S."/>
            <person name="Proctor R.H."/>
        </authorList>
    </citation>
    <scope>NUCLEOTIDE SEQUENCE [LARGE SCALE GENOMIC DNA]</scope>
    <source>
        <strain evidence="3 4">NRRL 20693</strain>
    </source>
</reference>
<name>A0A8H5SZY6_FUSHE</name>
<keyword evidence="1" id="KW-0472">Membrane</keyword>
<proteinExistence type="predicted"/>
<feature type="signal peptide" evidence="2">
    <location>
        <begin position="1"/>
        <end position="15"/>
    </location>
</feature>
<evidence type="ECO:0000256" key="2">
    <source>
        <dbReference type="SAM" id="SignalP"/>
    </source>
</evidence>
<evidence type="ECO:0000313" key="3">
    <source>
        <dbReference type="EMBL" id="KAF5660231.1"/>
    </source>
</evidence>